<evidence type="ECO:0000256" key="1">
    <source>
        <dbReference type="SAM" id="SignalP"/>
    </source>
</evidence>
<dbReference type="InterPro" id="IPR012338">
    <property type="entry name" value="Beta-lactam/transpept-like"/>
</dbReference>
<evidence type="ECO:0000259" key="2">
    <source>
        <dbReference type="Pfam" id="PF00144"/>
    </source>
</evidence>
<gene>
    <name evidence="4" type="ORF">N656DRAFT_766859</name>
</gene>
<comment type="caution">
    <text evidence="4">The sequence shown here is derived from an EMBL/GenBank/DDBJ whole genome shotgun (WGS) entry which is preliminary data.</text>
</comment>
<dbReference type="InterPro" id="IPR058664">
    <property type="entry name" value="ARB_00930-like_C"/>
</dbReference>
<dbReference type="PANTHER" id="PTHR22935:SF97">
    <property type="entry name" value="BETA-LACTAMASE-RELATED DOMAIN-CONTAINING PROTEIN"/>
    <property type="match status" value="1"/>
</dbReference>
<dbReference type="Proteomes" id="UP001302812">
    <property type="component" value="Unassembled WGS sequence"/>
</dbReference>
<dbReference type="Pfam" id="PF00144">
    <property type="entry name" value="Beta-lactamase"/>
    <property type="match status" value="1"/>
</dbReference>
<evidence type="ECO:0000259" key="3">
    <source>
        <dbReference type="Pfam" id="PF26335"/>
    </source>
</evidence>
<proteinExistence type="predicted"/>
<dbReference type="RefSeq" id="XP_064672258.1">
    <property type="nucleotide sequence ID" value="XM_064813512.1"/>
</dbReference>
<dbReference type="EMBL" id="MU853336">
    <property type="protein sequence ID" value="KAK4114688.1"/>
    <property type="molecule type" value="Genomic_DNA"/>
</dbReference>
<feature type="domain" description="Beta-lactamase-like ARB-00930-like C-terminal" evidence="3">
    <location>
        <begin position="499"/>
        <end position="635"/>
    </location>
</feature>
<accession>A0AAN6THS8</accession>
<dbReference type="GeneID" id="89937637"/>
<protein>
    <submittedName>
        <fullName evidence="4">Beta-lactamase/transpeptidase-like protein</fullName>
    </submittedName>
</protein>
<organism evidence="4 5">
    <name type="scientific">Canariomyces notabilis</name>
    <dbReference type="NCBI Taxonomy" id="2074819"/>
    <lineage>
        <taxon>Eukaryota</taxon>
        <taxon>Fungi</taxon>
        <taxon>Dikarya</taxon>
        <taxon>Ascomycota</taxon>
        <taxon>Pezizomycotina</taxon>
        <taxon>Sordariomycetes</taxon>
        <taxon>Sordariomycetidae</taxon>
        <taxon>Sordariales</taxon>
        <taxon>Chaetomiaceae</taxon>
        <taxon>Canariomyces</taxon>
    </lineage>
</organism>
<dbReference type="InterPro" id="IPR051478">
    <property type="entry name" value="Beta-lactamase-like_AB/R"/>
</dbReference>
<feature type="domain" description="Beta-lactamase-related" evidence="2">
    <location>
        <begin position="90"/>
        <end position="427"/>
    </location>
</feature>
<dbReference type="AlphaFoldDB" id="A0AAN6THS8"/>
<name>A0AAN6THS8_9PEZI</name>
<evidence type="ECO:0000313" key="4">
    <source>
        <dbReference type="EMBL" id="KAK4114688.1"/>
    </source>
</evidence>
<reference evidence="4" key="2">
    <citation type="submission" date="2023-05" db="EMBL/GenBank/DDBJ databases">
        <authorList>
            <consortium name="Lawrence Berkeley National Laboratory"/>
            <person name="Steindorff A."/>
            <person name="Hensen N."/>
            <person name="Bonometti L."/>
            <person name="Westerberg I."/>
            <person name="Brannstrom I.O."/>
            <person name="Guillou S."/>
            <person name="Cros-Aarteil S."/>
            <person name="Calhoun S."/>
            <person name="Haridas S."/>
            <person name="Kuo A."/>
            <person name="Mondo S."/>
            <person name="Pangilinan J."/>
            <person name="Riley R."/>
            <person name="Labutti K."/>
            <person name="Andreopoulos B."/>
            <person name="Lipzen A."/>
            <person name="Chen C."/>
            <person name="Yanf M."/>
            <person name="Daum C."/>
            <person name="Ng V."/>
            <person name="Clum A."/>
            <person name="Ohm R."/>
            <person name="Martin F."/>
            <person name="Silar P."/>
            <person name="Natvig D."/>
            <person name="Lalanne C."/>
            <person name="Gautier V."/>
            <person name="Ament-Velasquez S.L."/>
            <person name="Kruys A."/>
            <person name="Hutchinson M.I."/>
            <person name="Powell A.J."/>
            <person name="Barry K."/>
            <person name="Miller A.N."/>
            <person name="Grigoriev I.V."/>
            <person name="Debuchy R."/>
            <person name="Gladieux P."/>
            <person name="Thoren M.H."/>
            <person name="Johannesson H."/>
        </authorList>
    </citation>
    <scope>NUCLEOTIDE SEQUENCE</scope>
    <source>
        <strain evidence="4">CBS 508.74</strain>
    </source>
</reference>
<evidence type="ECO:0000313" key="5">
    <source>
        <dbReference type="Proteomes" id="UP001302812"/>
    </source>
</evidence>
<dbReference type="Pfam" id="PF26335">
    <property type="entry name" value="ARB_00930_C"/>
    <property type="match status" value="1"/>
</dbReference>
<dbReference type="SUPFAM" id="SSF56601">
    <property type="entry name" value="beta-lactamase/transpeptidase-like"/>
    <property type="match status" value="1"/>
</dbReference>
<dbReference type="PANTHER" id="PTHR22935">
    <property type="entry name" value="PENICILLIN-BINDING PROTEIN"/>
    <property type="match status" value="1"/>
</dbReference>
<keyword evidence="5" id="KW-1185">Reference proteome</keyword>
<feature type="chain" id="PRO_5042937803" evidence="1">
    <location>
        <begin position="30"/>
        <end position="637"/>
    </location>
</feature>
<dbReference type="InterPro" id="IPR001466">
    <property type="entry name" value="Beta-lactam-related"/>
</dbReference>
<dbReference type="Gene3D" id="3.40.710.10">
    <property type="entry name" value="DD-peptidase/beta-lactamase superfamily"/>
    <property type="match status" value="1"/>
</dbReference>
<reference evidence="4" key="1">
    <citation type="journal article" date="2023" name="Mol. Phylogenet. Evol.">
        <title>Genome-scale phylogeny and comparative genomics of the fungal order Sordariales.</title>
        <authorList>
            <person name="Hensen N."/>
            <person name="Bonometti L."/>
            <person name="Westerberg I."/>
            <person name="Brannstrom I.O."/>
            <person name="Guillou S."/>
            <person name="Cros-Aarteil S."/>
            <person name="Calhoun S."/>
            <person name="Haridas S."/>
            <person name="Kuo A."/>
            <person name="Mondo S."/>
            <person name="Pangilinan J."/>
            <person name="Riley R."/>
            <person name="LaButti K."/>
            <person name="Andreopoulos B."/>
            <person name="Lipzen A."/>
            <person name="Chen C."/>
            <person name="Yan M."/>
            <person name="Daum C."/>
            <person name="Ng V."/>
            <person name="Clum A."/>
            <person name="Steindorff A."/>
            <person name="Ohm R.A."/>
            <person name="Martin F."/>
            <person name="Silar P."/>
            <person name="Natvig D.O."/>
            <person name="Lalanne C."/>
            <person name="Gautier V."/>
            <person name="Ament-Velasquez S.L."/>
            <person name="Kruys A."/>
            <person name="Hutchinson M.I."/>
            <person name="Powell A.J."/>
            <person name="Barry K."/>
            <person name="Miller A.N."/>
            <person name="Grigoriev I.V."/>
            <person name="Debuchy R."/>
            <person name="Gladieux P."/>
            <person name="Hiltunen Thoren M."/>
            <person name="Johannesson H."/>
        </authorList>
    </citation>
    <scope>NUCLEOTIDE SEQUENCE</scope>
    <source>
        <strain evidence="4">CBS 508.74</strain>
    </source>
</reference>
<sequence>MLQLRLPPPIGITLIALLGIILHLPVSSAKPNCPIHGSLLPRPTNLLQQPAIYGVGSILDGLFFQYIDNDTTTGSEKFSYSVEVFAGSEDGPLWAHHWTAPSLKGSNSTGVSQVNTNTVYRVGSITKIFTVLTFLATVGDGIWNDPVTKYLPEIEEIARNESGGPIFAPDWDAITVGSLASQTSGLIRDYAMLGELSYQINMTILHELGFPPLNMSDFPPCGTQPTCNRTQLFAGLAKLPPSFPPFTTPAYSDIGFVLLSYVAERITGKDFRTLVTDAVLTPLNLSHTFLSVPEDSLGIIPGNTRATSWGFEMAEEAATGNIYTSAGDLSSLGRAILRSTLLKPAMTRRWLKPVSFSSDPKAAVGMPWGLRRIDIGKNLEMAKDQSYQFVHTFNKAGSIGAYSSLFAIIPELDIGYTVLAAGDAPPSLTMDIADALTDTFVPTLMSLARSQAYATFGGHYRHASLLNATASPPYGNTSTSPASPPYANGTASHYPQPLNSSLTITVDPTGEKPGLGVEGWISNGTDMARIAVALNSNVRQEYLDEMQPSVRLYPTGLEEERADGGGKRVAFKAVFEDLGLPERSSSYVTDCSTWVGLTGVVYGSRPLDQFVFELSEDGTAVAVENGALRVRLVKVPG</sequence>
<feature type="signal peptide" evidence="1">
    <location>
        <begin position="1"/>
        <end position="29"/>
    </location>
</feature>
<keyword evidence="1" id="KW-0732">Signal</keyword>